<keyword evidence="4" id="KW-0716">Sensory transduction</keyword>
<keyword evidence="10" id="KW-0675">Receptor</keyword>
<dbReference type="SUPFAM" id="SSF81321">
    <property type="entry name" value="Family A G protein-coupled receptor-like"/>
    <property type="match status" value="1"/>
</dbReference>
<feature type="transmembrane region" description="Helical" evidence="12">
    <location>
        <begin position="77"/>
        <end position="98"/>
    </location>
</feature>
<evidence type="ECO:0000256" key="11">
    <source>
        <dbReference type="SAM" id="MobiDB-lite"/>
    </source>
</evidence>
<keyword evidence="7 12" id="KW-1133">Transmembrane helix</keyword>
<evidence type="ECO:0000256" key="8">
    <source>
        <dbReference type="ARBA" id="ARBA00022991"/>
    </source>
</evidence>
<evidence type="ECO:0000256" key="5">
    <source>
        <dbReference type="ARBA" id="ARBA00022692"/>
    </source>
</evidence>
<keyword evidence="9 12" id="KW-0472">Membrane</keyword>
<feature type="transmembrane region" description="Helical" evidence="12">
    <location>
        <begin position="104"/>
        <end position="122"/>
    </location>
</feature>
<evidence type="ECO:0000256" key="10">
    <source>
        <dbReference type="ARBA" id="ARBA00023170"/>
    </source>
</evidence>
<protein>
    <submittedName>
        <fullName evidence="13">Uncharacterized protein</fullName>
    </submittedName>
</protein>
<keyword evidence="8" id="KW-0157">Chromophore</keyword>
<evidence type="ECO:0000256" key="9">
    <source>
        <dbReference type="ARBA" id="ARBA00023136"/>
    </source>
</evidence>
<dbReference type="PANTHER" id="PTHR28286:SF2">
    <property type="entry name" value="BACTERIORHODOPSIN _OPSIN, NOPA (EUROFUNG)"/>
    <property type="match status" value="1"/>
</dbReference>
<comment type="similarity">
    <text evidence="2">Belongs to the archaeal/bacterial/fungal opsin family.</text>
</comment>
<evidence type="ECO:0000256" key="1">
    <source>
        <dbReference type="ARBA" id="ARBA00004141"/>
    </source>
</evidence>
<dbReference type="GO" id="GO:0005886">
    <property type="term" value="C:plasma membrane"/>
    <property type="evidence" value="ECO:0007669"/>
    <property type="project" value="TreeGrafter"/>
</dbReference>
<dbReference type="GO" id="GO:0007602">
    <property type="term" value="P:phototransduction"/>
    <property type="evidence" value="ECO:0007669"/>
    <property type="project" value="UniProtKB-KW"/>
</dbReference>
<keyword evidence="3" id="KW-0600">Photoreceptor protein</keyword>
<evidence type="ECO:0000256" key="3">
    <source>
        <dbReference type="ARBA" id="ARBA00022543"/>
    </source>
</evidence>
<feature type="transmembrane region" description="Helical" evidence="12">
    <location>
        <begin position="9"/>
        <end position="28"/>
    </location>
</feature>
<dbReference type="GO" id="GO:0005216">
    <property type="term" value="F:monoatomic ion channel activity"/>
    <property type="evidence" value="ECO:0007669"/>
    <property type="project" value="InterPro"/>
</dbReference>
<evidence type="ECO:0000256" key="12">
    <source>
        <dbReference type="SAM" id="Phobius"/>
    </source>
</evidence>
<proteinExistence type="inferred from homology"/>
<evidence type="ECO:0000313" key="14">
    <source>
        <dbReference type="Proteomes" id="UP001445335"/>
    </source>
</evidence>
<feature type="transmembrane region" description="Helical" evidence="12">
    <location>
        <begin position="48"/>
        <end position="70"/>
    </location>
</feature>
<evidence type="ECO:0000256" key="2">
    <source>
        <dbReference type="ARBA" id="ARBA00008130"/>
    </source>
</evidence>
<gene>
    <name evidence="13" type="ORF">WJX81_006955</name>
</gene>
<dbReference type="EMBL" id="JALJOU010000032">
    <property type="protein sequence ID" value="KAK9834321.1"/>
    <property type="molecule type" value="Genomic_DNA"/>
</dbReference>
<dbReference type="PRINTS" id="PR00251">
    <property type="entry name" value="BACTRLOPSIN"/>
</dbReference>
<dbReference type="AlphaFoldDB" id="A0AAW1RLY3"/>
<dbReference type="InterPro" id="IPR018229">
    <property type="entry name" value="Rhodopsin_retinal_BS"/>
</dbReference>
<dbReference type="PANTHER" id="PTHR28286">
    <property type="match status" value="1"/>
</dbReference>
<dbReference type="PROSITE" id="PS00950">
    <property type="entry name" value="BACTERIAL_OPSIN_1"/>
    <property type="match status" value="1"/>
</dbReference>
<keyword evidence="14" id="KW-1185">Reference proteome</keyword>
<dbReference type="InterPro" id="IPR001425">
    <property type="entry name" value="Arc/bac/fun_rhodopsins"/>
</dbReference>
<keyword evidence="6" id="KW-0681">Retinal protein</keyword>
<feature type="transmembrane region" description="Helical" evidence="12">
    <location>
        <begin position="143"/>
        <end position="161"/>
    </location>
</feature>
<comment type="subcellular location">
    <subcellularLocation>
        <location evidence="1">Membrane</location>
        <topology evidence="1">Multi-pass membrane protein</topology>
    </subcellularLocation>
</comment>
<comment type="caution">
    <text evidence="13">The sequence shown here is derived from an EMBL/GenBank/DDBJ whole genome shotgun (WGS) entry which is preliminary data.</text>
</comment>
<name>A0AAW1RLY3_9CHLO</name>
<evidence type="ECO:0000256" key="4">
    <source>
        <dbReference type="ARBA" id="ARBA00022606"/>
    </source>
</evidence>
<evidence type="ECO:0000313" key="13">
    <source>
        <dbReference type="EMBL" id="KAK9834321.1"/>
    </source>
</evidence>
<dbReference type="Gene3D" id="1.20.1070.10">
    <property type="entry name" value="Rhodopsin 7-helix transmembrane proteins"/>
    <property type="match status" value="1"/>
</dbReference>
<feature type="region of interest" description="Disordered" evidence="11">
    <location>
        <begin position="238"/>
        <end position="263"/>
    </location>
</feature>
<organism evidence="13 14">
    <name type="scientific">Elliptochloris bilobata</name>
    <dbReference type="NCBI Taxonomy" id="381761"/>
    <lineage>
        <taxon>Eukaryota</taxon>
        <taxon>Viridiplantae</taxon>
        <taxon>Chlorophyta</taxon>
        <taxon>core chlorophytes</taxon>
        <taxon>Trebouxiophyceae</taxon>
        <taxon>Trebouxiophyceae incertae sedis</taxon>
        <taxon>Elliptochloris clade</taxon>
        <taxon>Elliptochloris</taxon>
    </lineage>
</organism>
<reference evidence="13 14" key="1">
    <citation type="journal article" date="2024" name="Nat. Commun.">
        <title>Phylogenomics reveals the evolutionary origins of lichenization in chlorophyte algae.</title>
        <authorList>
            <person name="Puginier C."/>
            <person name="Libourel C."/>
            <person name="Otte J."/>
            <person name="Skaloud P."/>
            <person name="Haon M."/>
            <person name="Grisel S."/>
            <person name="Petersen M."/>
            <person name="Berrin J.G."/>
            <person name="Delaux P.M."/>
            <person name="Dal Grande F."/>
            <person name="Keller J."/>
        </authorList>
    </citation>
    <scope>NUCLEOTIDE SEQUENCE [LARGE SCALE GENOMIC DNA]</scope>
    <source>
        <strain evidence="13 14">SAG 245.80</strain>
    </source>
</reference>
<accession>A0AAW1RLY3</accession>
<dbReference type="SMART" id="SM01021">
    <property type="entry name" value="Bac_rhodopsin"/>
    <property type="match status" value="1"/>
</dbReference>
<evidence type="ECO:0000256" key="7">
    <source>
        <dbReference type="ARBA" id="ARBA00022989"/>
    </source>
</evidence>
<dbReference type="Proteomes" id="UP001445335">
    <property type="component" value="Unassembled WGS sequence"/>
</dbReference>
<dbReference type="Pfam" id="PF01036">
    <property type="entry name" value="Bac_rhodopsin"/>
    <property type="match status" value="1"/>
</dbReference>
<evidence type="ECO:0000256" key="6">
    <source>
        <dbReference type="ARBA" id="ARBA00022925"/>
    </source>
</evidence>
<sequence length="263" mass="28737">MKPPGRRLHGYLTTAIVTTAMVAYYSMASRGGDTTVRLYWNQTQARDIFYARYIDWFITTPMLLLDLLLLSSVPVGTVLWVIVADIFMIVLGLMGALSNYGYRWGWFGIGCLFQIFIVAGLISTGMKSAYARSNELGKLYTTMSMFILVLWWGYPIVWGLAEGSNTISVKAEIACYGCLDVCTKVIFGYILMSSYSIIERVHTAEETDGKMAGNILSSPIQAPLGAILGGGKDTARAVPMTGPPLESTPVPSPDARRAGVNNV</sequence>
<keyword evidence="5 12" id="KW-0812">Transmembrane</keyword>
<dbReference type="GO" id="GO:0009881">
    <property type="term" value="F:photoreceptor activity"/>
    <property type="evidence" value="ECO:0007669"/>
    <property type="project" value="UniProtKB-KW"/>
</dbReference>